<evidence type="ECO:0000313" key="2">
    <source>
        <dbReference type="EMBL" id="KIO33548.1"/>
    </source>
</evidence>
<evidence type="ECO:0000313" key="3">
    <source>
        <dbReference type="Proteomes" id="UP000054248"/>
    </source>
</evidence>
<dbReference type="SUPFAM" id="SSF81901">
    <property type="entry name" value="HCP-like"/>
    <property type="match status" value="1"/>
</dbReference>
<dbReference type="InterPro" id="IPR006597">
    <property type="entry name" value="Sel1-like"/>
</dbReference>
<protein>
    <recommendedName>
        <fullName evidence="4">HCP-like protein</fullName>
    </recommendedName>
</protein>
<dbReference type="Proteomes" id="UP000054248">
    <property type="component" value="Unassembled WGS sequence"/>
</dbReference>
<dbReference type="InterPro" id="IPR052945">
    <property type="entry name" value="Mitotic_Regulator"/>
</dbReference>
<dbReference type="Gene3D" id="1.25.40.10">
    <property type="entry name" value="Tetratricopeptide repeat domain"/>
    <property type="match status" value="1"/>
</dbReference>
<dbReference type="Pfam" id="PF08238">
    <property type="entry name" value="Sel1"/>
    <property type="match status" value="3"/>
</dbReference>
<keyword evidence="3" id="KW-1185">Reference proteome</keyword>
<gene>
    <name evidence="2" type="ORF">M407DRAFT_55309</name>
</gene>
<proteinExistence type="predicted"/>
<feature type="chain" id="PRO_5002166658" description="HCP-like protein" evidence="1">
    <location>
        <begin position="20"/>
        <end position="130"/>
    </location>
</feature>
<feature type="non-terminal residue" evidence="2">
    <location>
        <position position="1"/>
    </location>
</feature>
<evidence type="ECO:0000256" key="1">
    <source>
        <dbReference type="SAM" id="SignalP"/>
    </source>
</evidence>
<sequence>GGCGVGMLMWGLALRSGWGVEKDEKRGFKWLRRAAEHAVEDMELAKNGKGAVGAMGGAVQTELVLAIYEVGQCFFHGWGVKQDKAMAVSYFQVAAKLGDPDAQQELAFCLLNGKGCKKDKKEAAKWYRAA</sequence>
<dbReference type="SMART" id="SM00671">
    <property type="entry name" value="SEL1"/>
    <property type="match status" value="3"/>
</dbReference>
<dbReference type="STRING" id="1051891.A0A0C3LHU5"/>
<evidence type="ECO:0008006" key="4">
    <source>
        <dbReference type="Google" id="ProtNLM"/>
    </source>
</evidence>
<dbReference type="AlphaFoldDB" id="A0A0C3LHU5"/>
<accession>A0A0C3LHU5</accession>
<keyword evidence="1" id="KW-0732">Signal</keyword>
<dbReference type="EMBL" id="KN822947">
    <property type="protein sequence ID" value="KIO33548.1"/>
    <property type="molecule type" value="Genomic_DNA"/>
</dbReference>
<feature type="non-terminal residue" evidence="2">
    <location>
        <position position="130"/>
    </location>
</feature>
<dbReference type="PANTHER" id="PTHR43628">
    <property type="entry name" value="ACTIVATOR OF C KINASE PROTEIN 1-RELATED"/>
    <property type="match status" value="1"/>
</dbReference>
<dbReference type="GO" id="GO:0032153">
    <property type="term" value="C:cell division site"/>
    <property type="evidence" value="ECO:0007669"/>
    <property type="project" value="TreeGrafter"/>
</dbReference>
<dbReference type="OrthoDB" id="2148946at2759"/>
<name>A0A0C3LHU5_9AGAM</name>
<dbReference type="InterPro" id="IPR011990">
    <property type="entry name" value="TPR-like_helical_dom_sf"/>
</dbReference>
<organism evidence="2 3">
    <name type="scientific">Tulasnella calospora MUT 4182</name>
    <dbReference type="NCBI Taxonomy" id="1051891"/>
    <lineage>
        <taxon>Eukaryota</taxon>
        <taxon>Fungi</taxon>
        <taxon>Dikarya</taxon>
        <taxon>Basidiomycota</taxon>
        <taxon>Agaricomycotina</taxon>
        <taxon>Agaricomycetes</taxon>
        <taxon>Cantharellales</taxon>
        <taxon>Tulasnellaceae</taxon>
        <taxon>Tulasnella</taxon>
    </lineage>
</organism>
<dbReference type="HOGENOM" id="CLU_101871_1_0_1"/>
<reference evidence="2 3" key="1">
    <citation type="submission" date="2014-04" db="EMBL/GenBank/DDBJ databases">
        <authorList>
            <consortium name="DOE Joint Genome Institute"/>
            <person name="Kuo A."/>
            <person name="Girlanda M."/>
            <person name="Perotto S."/>
            <person name="Kohler A."/>
            <person name="Nagy L.G."/>
            <person name="Floudas D."/>
            <person name="Copeland A."/>
            <person name="Barry K.W."/>
            <person name="Cichocki N."/>
            <person name="Veneault-Fourrey C."/>
            <person name="LaButti K."/>
            <person name="Lindquist E.A."/>
            <person name="Lipzen A."/>
            <person name="Lundell T."/>
            <person name="Morin E."/>
            <person name="Murat C."/>
            <person name="Sun H."/>
            <person name="Tunlid A."/>
            <person name="Henrissat B."/>
            <person name="Grigoriev I.V."/>
            <person name="Hibbett D.S."/>
            <person name="Martin F."/>
            <person name="Nordberg H.P."/>
            <person name="Cantor M.N."/>
            <person name="Hua S.X."/>
        </authorList>
    </citation>
    <scope>NUCLEOTIDE SEQUENCE [LARGE SCALE GENOMIC DNA]</scope>
    <source>
        <strain evidence="2 3">MUT 4182</strain>
    </source>
</reference>
<dbReference type="GO" id="GO:0010972">
    <property type="term" value="P:negative regulation of G2/M transition of mitotic cell cycle"/>
    <property type="evidence" value="ECO:0007669"/>
    <property type="project" value="TreeGrafter"/>
</dbReference>
<dbReference type="PANTHER" id="PTHR43628:SF1">
    <property type="entry name" value="CHITIN SYNTHASE REGULATORY FACTOR 2-RELATED"/>
    <property type="match status" value="1"/>
</dbReference>
<feature type="signal peptide" evidence="1">
    <location>
        <begin position="1"/>
        <end position="19"/>
    </location>
</feature>
<reference evidence="3" key="2">
    <citation type="submission" date="2015-01" db="EMBL/GenBank/DDBJ databases">
        <title>Evolutionary Origins and Diversification of the Mycorrhizal Mutualists.</title>
        <authorList>
            <consortium name="DOE Joint Genome Institute"/>
            <consortium name="Mycorrhizal Genomics Consortium"/>
            <person name="Kohler A."/>
            <person name="Kuo A."/>
            <person name="Nagy L.G."/>
            <person name="Floudas D."/>
            <person name="Copeland A."/>
            <person name="Barry K.W."/>
            <person name="Cichocki N."/>
            <person name="Veneault-Fourrey C."/>
            <person name="LaButti K."/>
            <person name="Lindquist E.A."/>
            <person name="Lipzen A."/>
            <person name="Lundell T."/>
            <person name="Morin E."/>
            <person name="Murat C."/>
            <person name="Riley R."/>
            <person name="Ohm R."/>
            <person name="Sun H."/>
            <person name="Tunlid A."/>
            <person name="Henrissat B."/>
            <person name="Grigoriev I.V."/>
            <person name="Hibbett D.S."/>
            <person name="Martin F."/>
        </authorList>
    </citation>
    <scope>NUCLEOTIDE SEQUENCE [LARGE SCALE GENOMIC DNA]</scope>
    <source>
        <strain evidence="3">MUT 4182</strain>
    </source>
</reference>